<evidence type="ECO:0000256" key="1">
    <source>
        <dbReference type="PROSITE-ProRule" id="PRU00047"/>
    </source>
</evidence>
<name>M1DY06_SOLTU</name>
<organism evidence="4 5">
    <name type="scientific">Solanum tuberosum</name>
    <name type="common">Potato</name>
    <dbReference type="NCBI Taxonomy" id="4113"/>
    <lineage>
        <taxon>Eukaryota</taxon>
        <taxon>Viridiplantae</taxon>
        <taxon>Streptophyta</taxon>
        <taxon>Embryophyta</taxon>
        <taxon>Tracheophyta</taxon>
        <taxon>Spermatophyta</taxon>
        <taxon>Magnoliopsida</taxon>
        <taxon>eudicotyledons</taxon>
        <taxon>Gunneridae</taxon>
        <taxon>Pentapetalae</taxon>
        <taxon>asterids</taxon>
        <taxon>lamiids</taxon>
        <taxon>Solanales</taxon>
        <taxon>Solanaceae</taxon>
        <taxon>Solanoideae</taxon>
        <taxon>Solaneae</taxon>
        <taxon>Solanum</taxon>
    </lineage>
</organism>
<dbReference type="AlphaFoldDB" id="M1DY06"/>
<feature type="region of interest" description="Disordered" evidence="2">
    <location>
        <begin position="379"/>
        <end position="411"/>
    </location>
</feature>
<evidence type="ECO:0000313" key="5">
    <source>
        <dbReference type="Proteomes" id="UP000011115"/>
    </source>
</evidence>
<dbReference type="SMART" id="SM00343">
    <property type="entry name" value="ZnF_C2HC"/>
    <property type="match status" value="2"/>
</dbReference>
<evidence type="ECO:0000256" key="2">
    <source>
        <dbReference type="SAM" id="MobiDB-lite"/>
    </source>
</evidence>
<protein>
    <submittedName>
        <fullName evidence="4">Gag-pol polyprotein</fullName>
    </submittedName>
</protein>
<dbReference type="HOGENOM" id="CLU_055732_0_0_1"/>
<dbReference type="eggNOG" id="KOG0017">
    <property type="taxonomic scope" value="Eukaryota"/>
</dbReference>
<dbReference type="Pfam" id="PF14223">
    <property type="entry name" value="Retrotran_gag_2"/>
    <property type="match status" value="1"/>
</dbReference>
<dbReference type="PANTHER" id="PTHR37610">
    <property type="entry name" value="CCHC-TYPE DOMAIN-CONTAINING PROTEIN"/>
    <property type="match status" value="1"/>
</dbReference>
<reference evidence="5" key="1">
    <citation type="journal article" date="2011" name="Nature">
        <title>Genome sequence and analysis of the tuber crop potato.</title>
        <authorList>
            <consortium name="The Potato Genome Sequencing Consortium"/>
        </authorList>
    </citation>
    <scope>NUCLEOTIDE SEQUENCE [LARGE SCALE GENOMIC DNA]</scope>
    <source>
        <strain evidence="5">cv. DM1-3 516 R44</strain>
    </source>
</reference>
<proteinExistence type="predicted"/>
<dbReference type="GO" id="GO:0008270">
    <property type="term" value="F:zinc ion binding"/>
    <property type="evidence" value="ECO:0007669"/>
    <property type="project" value="UniProtKB-KW"/>
</dbReference>
<dbReference type="PANTHER" id="PTHR37610:SF77">
    <property type="entry name" value="INTEGRASE CATALYTIC DOMAIN-CONTAINING PROTEIN"/>
    <property type="match status" value="1"/>
</dbReference>
<reference evidence="4" key="2">
    <citation type="submission" date="2015-06" db="UniProtKB">
        <authorList>
            <consortium name="EnsemblPlants"/>
        </authorList>
    </citation>
    <scope>IDENTIFICATION</scope>
    <source>
        <strain evidence="4">DM1-3 516 R44</strain>
    </source>
</reference>
<evidence type="ECO:0000313" key="4">
    <source>
        <dbReference type="EnsemblPlants" id="PGSC0003DMT400096239"/>
    </source>
</evidence>
<dbReference type="PaxDb" id="4113-PGSC0003DMT400096239"/>
<keyword evidence="5" id="KW-1185">Reference proteome</keyword>
<accession>M1DY06</accession>
<feature type="domain" description="CCHC-type" evidence="3">
    <location>
        <begin position="231"/>
        <end position="246"/>
    </location>
</feature>
<dbReference type="Gramene" id="PGSC0003DMT400096239">
    <property type="protein sequence ID" value="PGSC0003DMT400096239"/>
    <property type="gene ID" value="PGSC0003DMG400045810"/>
</dbReference>
<dbReference type="Proteomes" id="UP000011115">
    <property type="component" value="Unassembled WGS sequence"/>
</dbReference>
<dbReference type="InterPro" id="IPR036875">
    <property type="entry name" value="Znf_CCHC_sf"/>
</dbReference>
<dbReference type="EnsemblPlants" id="PGSC0003DMT400096239">
    <property type="protein sequence ID" value="PGSC0003DMT400096239"/>
    <property type="gene ID" value="PGSC0003DMG400045810"/>
</dbReference>
<keyword evidence="1" id="KW-0863">Zinc-finger</keyword>
<dbReference type="InterPro" id="IPR001878">
    <property type="entry name" value="Znf_CCHC"/>
</dbReference>
<keyword evidence="1" id="KW-0862">Zinc</keyword>
<dbReference type="InParanoid" id="M1DY06"/>
<dbReference type="GO" id="GO:0003676">
    <property type="term" value="F:nucleic acid binding"/>
    <property type="evidence" value="ECO:0007669"/>
    <property type="project" value="InterPro"/>
</dbReference>
<dbReference type="SUPFAM" id="SSF57756">
    <property type="entry name" value="Retrovirus zinc finger-like domains"/>
    <property type="match status" value="1"/>
</dbReference>
<keyword evidence="1" id="KW-0479">Metal-binding</keyword>
<dbReference type="PROSITE" id="PS50158">
    <property type="entry name" value="ZF_CCHC"/>
    <property type="match status" value="1"/>
</dbReference>
<dbReference type="OMA" id="VQCYHCK"/>
<dbReference type="Gene3D" id="4.10.60.10">
    <property type="entry name" value="Zinc finger, CCHC-type"/>
    <property type="match status" value="1"/>
</dbReference>
<sequence length="411" mass="45742">MDSRDTLSTKFGGHNYPIWKFHFKAFIRGKGLLGILDGSKVVPTKDKEKEAWEANNGRIITWLVNSVSVDIAMELTSFEKASEMWSHLHTLGNQQNLAREFELERLLAESIQAGKNVRCFYSALLTLWAEQDQVFSASIPAAGLKDFMTTMKRTRTVQFLMKLRPEFEHLRASILNGEKLPASEVVVSEVLREETRLSSQSSIKNSLTMDTALAAYKSSSSSGNSNKPVQCYHCKETGHIISHCKKRNYCNYCKKDGHIILECRKKSGPGKCSTPHKAFQAMARDAGTRETPSTKVLDRNDIYKMIQESLVAALPNAISSALTATYPDSQFSTMSFLNKFSSHDTACHSHLAVGPSSTMSSTTSDTTYDFDPFIDNDTTSANTNSLPHPHNASLNLNNQHSPTRQNSIDPT</sequence>
<evidence type="ECO:0000259" key="3">
    <source>
        <dbReference type="PROSITE" id="PS50158"/>
    </source>
</evidence>